<dbReference type="AlphaFoldDB" id="B6GE12"/>
<accession>B6GE12</accession>
<protein>
    <submittedName>
        <fullName evidence="5">Transcriptional regulator, LacI family</fullName>
    </submittedName>
</protein>
<sequence length="406" mass="43334">MTPATGPPRWRTARQHRGLHAPPFEAIQYSRISITISRATCALIGGLVARRTTVTINDVANEAGVALGTVSNALNHPEKVRPETLKRINEASAKLGYAPNQSARMLAGGQNRSFGLVLPSLEHGISLQIANGANAEAQKHGYGLLIANADNDDILSARYLTYFMGTQMAGILVQPMSVYGWKPSLATPSVPTVYLDFHSSEPGYFVGADNRAQGRLVAQHAIDAGARRIAVFGKDEFEKLGMRIAGVRDIMRTTTGVAFEFIDEGAWNLARDGYSVGYRLAKRPASERPDFIIALSDVLATGAVAGIQAAGLNVPGDIKVAGSDGNPLAWSGNVSLTTIAPPGYEIGRKGVQYLIAQIEENRRAGNAMPTENHQALVRPFLLARASSGEGNATEFADPDLDISGYL</sequence>
<dbReference type="Pfam" id="PF00356">
    <property type="entry name" value="LacI"/>
    <property type="match status" value="1"/>
</dbReference>
<dbReference type="Pfam" id="PF13377">
    <property type="entry name" value="Peripla_BP_3"/>
    <property type="match status" value="1"/>
</dbReference>
<dbReference type="HOGENOM" id="CLU_037628_6_4_11"/>
<dbReference type="GO" id="GO:0003700">
    <property type="term" value="F:DNA-binding transcription factor activity"/>
    <property type="evidence" value="ECO:0007669"/>
    <property type="project" value="TreeGrafter"/>
</dbReference>
<proteinExistence type="predicted"/>
<comment type="caution">
    <text evidence="5">The sequence shown here is derived from an EMBL/GenBank/DDBJ whole genome shotgun (WGS) entry which is preliminary data.</text>
</comment>
<evidence type="ECO:0000256" key="3">
    <source>
        <dbReference type="ARBA" id="ARBA00023163"/>
    </source>
</evidence>
<keyword evidence="3" id="KW-0804">Transcription</keyword>
<keyword evidence="2" id="KW-0238">DNA-binding</keyword>
<evidence type="ECO:0000256" key="2">
    <source>
        <dbReference type="ARBA" id="ARBA00023125"/>
    </source>
</evidence>
<name>B6GE12_9ACTN</name>
<dbReference type="Gene3D" id="3.40.50.2300">
    <property type="match status" value="2"/>
</dbReference>
<dbReference type="InterPro" id="IPR000843">
    <property type="entry name" value="HTH_LacI"/>
</dbReference>
<dbReference type="Gene3D" id="1.10.260.40">
    <property type="entry name" value="lambda repressor-like DNA-binding domains"/>
    <property type="match status" value="1"/>
</dbReference>
<dbReference type="SUPFAM" id="SSF47413">
    <property type="entry name" value="lambda repressor-like DNA-binding domains"/>
    <property type="match status" value="1"/>
</dbReference>
<dbReference type="CDD" id="cd01392">
    <property type="entry name" value="HTH_LacI"/>
    <property type="match status" value="1"/>
</dbReference>
<reference evidence="5 6" key="2">
    <citation type="submission" date="2008-10" db="EMBL/GenBank/DDBJ databases">
        <authorList>
            <person name="Fulton L."/>
            <person name="Clifton S."/>
            <person name="Fulton B."/>
            <person name="Xu J."/>
            <person name="Minx P."/>
            <person name="Pepin K.H."/>
            <person name="Johnson M."/>
            <person name="Thiruvilangam P."/>
            <person name="Bhonagiri V."/>
            <person name="Nash W.E."/>
            <person name="Mardis E.R."/>
            <person name="Wilson R.K."/>
        </authorList>
    </citation>
    <scope>NUCLEOTIDE SEQUENCE [LARGE SCALE GENOMIC DNA]</scope>
    <source>
        <strain evidence="5 6">DSM 13279</strain>
    </source>
</reference>
<dbReference type="InterPro" id="IPR028082">
    <property type="entry name" value="Peripla_BP_I"/>
</dbReference>
<dbReference type="CDD" id="cd06267">
    <property type="entry name" value="PBP1_LacI_sugar_binding-like"/>
    <property type="match status" value="1"/>
</dbReference>
<evidence type="ECO:0000313" key="6">
    <source>
        <dbReference type="Proteomes" id="UP000003560"/>
    </source>
</evidence>
<evidence type="ECO:0000313" key="5">
    <source>
        <dbReference type="EMBL" id="EEA89490.1"/>
    </source>
</evidence>
<dbReference type="GO" id="GO:0000976">
    <property type="term" value="F:transcription cis-regulatory region binding"/>
    <property type="evidence" value="ECO:0007669"/>
    <property type="project" value="TreeGrafter"/>
</dbReference>
<organism evidence="5 6">
    <name type="scientific">Collinsella stercoris DSM 13279</name>
    <dbReference type="NCBI Taxonomy" id="445975"/>
    <lineage>
        <taxon>Bacteria</taxon>
        <taxon>Bacillati</taxon>
        <taxon>Actinomycetota</taxon>
        <taxon>Coriobacteriia</taxon>
        <taxon>Coriobacteriales</taxon>
        <taxon>Coriobacteriaceae</taxon>
        <taxon>Collinsella</taxon>
    </lineage>
</organism>
<dbReference type="InterPro" id="IPR010982">
    <property type="entry name" value="Lambda_DNA-bd_dom_sf"/>
</dbReference>
<dbReference type="RefSeq" id="WP_006721972.1">
    <property type="nucleotide sequence ID" value="NZ_CP085935.1"/>
</dbReference>
<dbReference type="OrthoDB" id="37081at2"/>
<dbReference type="Proteomes" id="UP000003560">
    <property type="component" value="Unassembled WGS sequence"/>
</dbReference>
<keyword evidence="1" id="KW-0805">Transcription regulation</keyword>
<dbReference type="GeneID" id="98002391"/>
<dbReference type="eggNOG" id="COG1609">
    <property type="taxonomic scope" value="Bacteria"/>
</dbReference>
<evidence type="ECO:0000259" key="4">
    <source>
        <dbReference type="PROSITE" id="PS50932"/>
    </source>
</evidence>
<reference evidence="5 6" key="1">
    <citation type="submission" date="2008-10" db="EMBL/GenBank/DDBJ databases">
        <title>Draft genome sequence of Collinsella stercoris (DSM 13279).</title>
        <authorList>
            <person name="Sudarsanam P."/>
            <person name="Ley R."/>
            <person name="Guruge J."/>
            <person name="Turnbaugh P.J."/>
            <person name="Mahowald M."/>
            <person name="Liep D."/>
            <person name="Gordon J."/>
        </authorList>
    </citation>
    <scope>NUCLEOTIDE SEQUENCE [LARGE SCALE GENOMIC DNA]</scope>
    <source>
        <strain evidence="5 6">DSM 13279</strain>
    </source>
</reference>
<gene>
    <name evidence="5" type="ORF">COLSTE_02348</name>
</gene>
<dbReference type="PANTHER" id="PTHR30146">
    <property type="entry name" value="LACI-RELATED TRANSCRIPTIONAL REPRESSOR"/>
    <property type="match status" value="1"/>
</dbReference>
<keyword evidence="6" id="KW-1185">Reference proteome</keyword>
<evidence type="ECO:0000256" key="1">
    <source>
        <dbReference type="ARBA" id="ARBA00023015"/>
    </source>
</evidence>
<dbReference type="PROSITE" id="PS50932">
    <property type="entry name" value="HTH_LACI_2"/>
    <property type="match status" value="1"/>
</dbReference>
<dbReference type="EMBL" id="ABXJ01000136">
    <property type="protein sequence ID" value="EEA89490.1"/>
    <property type="molecule type" value="Genomic_DNA"/>
</dbReference>
<dbReference type="SMART" id="SM00354">
    <property type="entry name" value="HTH_LACI"/>
    <property type="match status" value="1"/>
</dbReference>
<dbReference type="STRING" id="445975.COLSTE_02348"/>
<dbReference type="PANTHER" id="PTHR30146:SF109">
    <property type="entry name" value="HTH-TYPE TRANSCRIPTIONAL REGULATOR GALS"/>
    <property type="match status" value="1"/>
</dbReference>
<dbReference type="InterPro" id="IPR046335">
    <property type="entry name" value="LacI/GalR-like_sensor"/>
</dbReference>
<feature type="domain" description="HTH lacI-type" evidence="4">
    <location>
        <begin position="54"/>
        <end position="108"/>
    </location>
</feature>
<dbReference type="SUPFAM" id="SSF53822">
    <property type="entry name" value="Periplasmic binding protein-like I"/>
    <property type="match status" value="1"/>
</dbReference>